<dbReference type="Proteomes" id="UP000689195">
    <property type="component" value="Unassembled WGS sequence"/>
</dbReference>
<name>A0A8S1VXR5_9CILI</name>
<reference evidence="1" key="1">
    <citation type="submission" date="2021-01" db="EMBL/GenBank/DDBJ databases">
        <authorList>
            <consortium name="Genoscope - CEA"/>
            <person name="William W."/>
        </authorList>
    </citation>
    <scope>NUCLEOTIDE SEQUENCE</scope>
</reference>
<evidence type="ECO:0000313" key="1">
    <source>
        <dbReference type="EMBL" id="CAD8180672.1"/>
    </source>
</evidence>
<comment type="caution">
    <text evidence="1">The sequence shown here is derived from an EMBL/GenBank/DDBJ whole genome shotgun (WGS) entry which is preliminary data.</text>
</comment>
<sequence>MSLALKIYSVHNLIFQTDYVQIVYNPLTWYLKPICKFNLISEEETEHNAFKYKQRDHQDYDFYLINQNREFSLYPDYLDF</sequence>
<gene>
    <name evidence="1" type="ORF">PPENT_87.1.T0740242</name>
</gene>
<dbReference type="AlphaFoldDB" id="A0A8S1VXR5"/>
<dbReference type="EMBL" id="CAJJDO010000074">
    <property type="protein sequence ID" value="CAD8180672.1"/>
    <property type="molecule type" value="Genomic_DNA"/>
</dbReference>
<accession>A0A8S1VXR5</accession>
<proteinExistence type="predicted"/>
<organism evidence="1 2">
    <name type="scientific">Paramecium pentaurelia</name>
    <dbReference type="NCBI Taxonomy" id="43138"/>
    <lineage>
        <taxon>Eukaryota</taxon>
        <taxon>Sar</taxon>
        <taxon>Alveolata</taxon>
        <taxon>Ciliophora</taxon>
        <taxon>Intramacronucleata</taxon>
        <taxon>Oligohymenophorea</taxon>
        <taxon>Peniculida</taxon>
        <taxon>Parameciidae</taxon>
        <taxon>Paramecium</taxon>
    </lineage>
</organism>
<evidence type="ECO:0000313" key="2">
    <source>
        <dbReference type="Proteomes" id="UP000689195"/>
    </source>
</evidence>
<keyword evidence="2" id="KW-1185">Reference proteome</keyword>
<protein>
    <submittedName>
        <fullName evidence="1">Uncharacterized protein</fullName>
    </submittedName>
</protein>